<dbReference type="NCBIfam" id="NF009093">
    <property type="entry name" value="PRK12429.1"/>
    <property type="match status" value="1"/>
</dbReference>
<dbReference type="EMBL" id="CP099489">
    <property type="protein sequence ID" value="USQ79668.1"/>
    <property type="molecule type" value="Genomic_DNA"/>
</dbReference>
<dbReference type="PANTHER" id="PTHR42879">
    <property type="entry name" value="3-OXOACYL-(ACYL-CARRIER-PROTEIN) REDUCTASE"/>
    <property type="match status" value="1"/>
</dbReference>
<dbReference type="PROSITE" id="PS00061">
    <property type="entry name" value="ADH_SHORT"/>
    <property type="match status" value="1"/>
</dbReference>
<dbReference type="PRINTS" id="PR00081">
    <property type="entry name" value="GDHRDH"/>
</dbReference>
<dbReference type="SUPFAM" id="SSF51735">
    <property type="entry name" value="NAD(P)-binding Rossmann-fold domains"/>
    <property type="match status" value="1"/>
</dbReference>
<evidence type="ECO:0000313" key="2">
    <source>
        <dbReference type="EMBL" id="USQ79668.1"/>
    </source>
</evidence>
<dbReference type="InterPro" id="IPR020904">
    <property type="entry name" value="Sc_DH/Rdtase_CS"/>
</dbReference>
<dbReference type="Proteomes" id="UP001056455">
    <property type="component" value="Chromosome"/>
</dbReference>
<keyword evidence="2" id="KW-0560">Oxidoreductase</keyword>
<dbReference type="Pfam" id="PF13561">
    <property type="entry name" value="adh_short_C2"/>
    <property type="match status" value="1"/>
</dbReference>
<dbReference type="NCBIfam" id="TIGR01963">
    <property type="entry name" value="PHB_DH"/>
    <property type="match status" value="1"/>
</dbReference>
<dbReference type="InterPro" id="IPR011294">
    <property type="entry name" value="3-OHbutyrate_DH"/>
</dbReference>
<dbReference type="InterPro" id="IPR050259">
    <property type="entry name" value="SDR"/>
</dbReference>
<evidence type="ECO:0000313" key="3">
    <source>
        <dbReference type="Proteomes" id="UP001056455"/>
    </source>
</evidence>
<accession>A0ABY4YTI2</accession>
<dbReference type="InterPro" id="IPR002347">
    <property type="entry name" value="SDR_fam"/>
</dbReference>
<proteinExistence type="inferred from homology"/>
<comment type="similarity">
    <text evidence="1">Belongs to the short-chain dehydrogenases/reductases (SDR) family.</text>
</comment>
<dbReference type="GO" id="GO:0003858">
    <property type="term" value="F:3-hydroxybutyrate dehydrogenase activity"/>
    <property type="evidence" value="ECO:0007669"/>
    <property type="project" value="UniProtKB-EC"/>
</dbReference>
<organism evidence="2 3">
    <name type="scientific">Ornithinimicrobium faecis</name>
    <dbReference type="NCBI Taxonomy" id="2934158"/>
    <lineage>
        <taxon>Bacteria</taxon>
        <taxon>Bacillati</taxon>
        <taxon>Actinomycetota</taxon>
        <taxon>Actinomycetes</taxon>
        <taxon>Micrococcales</taxon>
        <taxon>Ornithinimicrobiaceae</taxon>
        <taxon>Ornithinimicrobium</taxon>
    </lineage>
</organism>
<dbReference type="PRINTS" id="PR00080">
    <property type="entry name" value="SDRFAMILY"/>
</dbReference>
<dbReference type="EC" id="1.1.1.30" evidence="2"/>
<protein>
    <submittedName>
        <fullName evidence="2">3-hydroxybutyrate dehydrogenase</fullName>
        <ecNumber evidence="2">1.1.1.30</ecNumber>
    </submittedName>
</protein>
<keyword evidence="3" id="KW-1185">Reference proteome</keyword>
<dbReference type="Gene3D" id="3.40.50.720">
    <property type="entry name" value="NAD(P)-binding Rossmann-like Domain"/>
    <property type="match status" value="1"/>
</dbReference>
<dbReference type="InterPro" id="IPR036291">
    <property type="entry name" value="NAD(P)-bd_dom_sf"/>
</dbReference>
<reference evidence="2" key="1">
    <citation type="submission" date="2022-06" db="EMBL/GenBank/DDBJ databases">
        <title>Ornithinimicrobium HY1793.</title>
        <authorList>
            <person name="Huang Y."/>
        </authorList>
    </citation>
    <scope>NUCLEOTIDE SEQUENCE</scope>
    <source>
        <strain evidence="2">HY1793</strain>
    </source>
</reference>
<gene>
    <name evidence="2" type="ORF">NF556_19090</name>
</gene>
<sequence length="245" mass="26284">MTVRTVLVTGGASGIGEAIARRSARDGHRVIVADYDKVGADRVAAEIGGEAWHADLSDTEALVELSLECDVLVNNAGIQRVAPIEEFAPEDFRLIHRLMLEAPFLLVRAALPHMYDRGWGRIINISSAHGLRASAFKVAYVSAKHGLEGLSKVTALEGARRGVTSNCINPGYVRTPLVEKQIADQAATHGVPEEEVIEKIMLTRSAIKRMCEPDEVAALAAFLMSDDAGMVTGTSHAMDGGWTAQ</sequence>
<evidence type="ECO:0000256" key="1">
    <source>
        <dbReference type="ARBA" id="ARBA00006484"/>
    </source>
</evidence>
<dbReference type="RefSeq" id="WP_252592772.1">
    <property type="nucleotide sequence ID" value="NZ_CP099489.1"/>
</dbReference>
<dbReference type="PANTHER" id="PTHR42879:SF2">
    <property type="entry name" value="3-OXOACYL-[ACYL-CARRIER-PROTEIN] REDUCTASE FABG"/>
    <property type="match status" value="1"/>
</dbReference>
<name>A0ABY4YTI2_9MICO</name>